<accession>A0A3N1GAL9</accession>
<gene>
    <name evidence="3" type="ORF">EDC03_2797</name>
</gene>
<dbReference type="InterPro" id="IPR036291">
    <property type="entry name" value="NAD(P)-bd_dom_sf"/>
</dbReference>
<dbReference type="PANTHER" id="PTHR42879">
    <property type="entry name" value="3-OXOACYL-(ACYL-CARRIER-PROTEIN) REDUCTASE"/>
    <property type="match status" value="1"/>
</dbReference>
<dbReference type="PANTHER" id="PTHR42879:SF2">
    <property type="entry name" value="3-OXOACYL-[ACYL-CARRIER-PROTEIN] REDUCTASE FABG"/>
    <property type="match status" value="1"/>
</dbReference>
<dbReference type="Gene3D" id="3.40.50.720">
    <property type="entry name" value="NAD(P)-binding Rossmann-like Domain"/>
    <property type="match status" value="1"/>
</dbReference>
<evidence type="ECO:0000256" key="1">
    <source>
        <dbReference type="ARBA" id="ARBA00006484"/>
    </source>
</evidence>
<dbReference type="OrthoDB" id="4481821at2"/>
<dbReference type="Pfam" id="PF13561">
    <property type="entry name" value="adh_short_C2"/>
    <property type="match status" value="1"/>
</dbReference>
<dbReference type="NCBIfam" id="NF009384">
    <property type="entry name" value="PRK12743.1"/>
    <property type="match status" value="1"/>
</dbReference>
<proteinExistence type="inferred from homology"/>
<dbReference type="Proteomes" id="UP000276232">
    <property type="component" value="Unassembled WGS sequence"/>
</dbReference>
<dbReference type="SUPFAM" id="SSF51735">
    <property type="entry name" value="NAD(P)-binding Rossmann-fold domains"/>
    <property type="match status" value="1"/>
</dbReference>
<comment type="caution">
    <text evidence="3">The sequence shown here is derived from an EMBL/GenBank/DDBJ whole genome shotgun (WGS) entry which is preliminary data.</text>
</comment>
<name>A0A3N1GAL9_9ACTN</name>
<dbReference type="InterPro" id="IPR050259">
    <property type="entry name" value="SDR"/>
</dbReference>
<dbReference type="AlphaFoldDB" id="A0A3N1GAL9"/>
<comment type="similarity">
    <text evidence="1">Belongs to the short-chain dehydrogenases/reductases (SDR) family.</text>
</comment>
<dbReference type="EMBL" id="RJKN01000007">
    <property type="protein sequence ID" value="ROP27272.1"/>
    <property type="molecule type" value="Genomic_DNA"/>
</dbReference>
<dbReference type="InParanoid" id="A0A3N1GAL9"/>
<evidence type="ECO:0008006" key="5">
    <source>
        <dbReference type="Google" id="ProtNLM"/>
    </source>
</evidence>
<dbReference type="InterPro" id="IPR002347">
    <property type="entry name" value="SDR_fam"/>
</dbReference>
<dbReference type="PRINTS" id="PR00081">
    <property type="entry name" value="GDHRDH"/>
</dbReference>
<evidence type="ECO:0000256" key="2">
    <source>
        <dbReference type="SAM" id="MobiDB-lite"/>
    </source>
</evidence>
<sequence>MSRTVIVTASDPGIGKATAVRLARDGFDVGITWHADAEGALGTAEEVRALGRRAEVRRLDLEQLPGAADVVDEPADALGGELRVLVADAGGGGGGPFLDLPSEEWRTRRRVDLDGAFLTLRRAARRMVAQGGGGRLVAVTSVHEHAPRVGASDHVAAEHGLGGLVRTAAVEPAQHGTTVDSVGPGEIATPLTGAEDVDPASEPRPGVPVGRVGSAPETAAVVALLCGDDASCVTGSSFVADGGCCRGGPWPGPA</sequence>
<feature type="region of interest" description="Disordered" evidence="2">
    <location>
        <begin position="174"/>
        <end position="211"/>
    </location>
</feature>
<dbReference type="RefSeq" id="WP_123380934.1">
    <property type="nucleotide sequence ID" value="NZ_RJKN01000007.1"/>
</dbReference>
<evidence type="ECO:0000313" key="4">
    <source>
        <dbReference type="Proteomes" id="UP000276232"/>
    </source>
</evidence>
<evidence type="ECO:0000313" key="3">
    <source>
        <dbReference type="EMBL" id="ROP27272.1"/>
    </source>
</evidence>
<organism evidence="3 4">
    <name type="scientific">Pseudokineococcus lusitanus</name>
    <dbReference type="NCBI Taxonomy" id="763993"/>
    <lineage>
        <taxon>Bacteria</taxon>
        <taxon>Bacillati</taxon>
        <taxon>Actinomycetota</taxon>
        <taxon>Actinomycetes</taxon>
        <taxon>Kineosporiales</taxon>
        <taxon>Kineosporiaceae</taxon>
        <taxon>Pseudokineococcus</taxon>
    </lineage>
</organism>
<reference evidence="3 4" key="1">
    <citation type="journal article" date="2015" name="Stand. Genomic Sci.">
        <title>Genomic Encyclopedia of Bacterial and Archaeal Type Strains, Phase III: the genomes of soil and plant-associated and newly described type strains.</title>
        <authorList>
            <person name="Whitman W.B."/>
            <person name="Woyke T."/>
            <person name="Klenk H.P."/>
            <person name="Zhou Y."/>
            <person name="Lilburn T.G."/>
            <person name="Beck B.J."/>
            <person name="De Vos P."/>
            <person name="Vandamme P."/>
            <person name="Eisen J.A."/>
            <person name="Garrity G."/>
            <person name="Hugenholtz P."/>
            <person name="Kyrpides N.C."/>
        </authorList>
    </citation>
    <scope>NUCLEOTIDE SEQUENCE [LARGE SCALE GENOMIC DNA]</scope>
    <source>
        <strain evidence="3 4">CECT 7306</strain>
    </source>
</reference>
<keyword evidence="4" id="KW-1185">Reference proteome</keyword>
<protein>
    <recommendedName>
        <fullName evidence="5">NAD(P)-dependent dehydrogenase (Short-subunit alcohol dehydrogenase family)</fullName>
    </recommendedName>
</protein>